<name>A0A2X3EYW9_KLEPN</name>
<keyword evidence="5" id="KW-0812">Transmembrane</keyword>
<dbReference type="EMBL" id="UAWN01000014">
    <property type="protein sequence ID" value="SQC39155.1"/>
    <property type="molecule type" value="Genomic_DNA"/>
</dbReference>
<dbReference type="Proteomes" id="UP000251088">
    <property type="component" value="Unassembled WGS sequence"/>
</dbReference>
<dbReference type="InterPro" id="IPR001639">
    <property type="entry name" value="T2SS_protein-GspC"/>
</dbReference>
<proteinExistence type="predicted"/>
<evidence type="ECO:0000256" key="8">
    <source>
        <dbReference type="ARBA" id="ARBA00023136"/>
    </source>
</evidence>
<evidence type="ECO:0000256" key="2">
    <source>
        <dbReference type="ARBA" id="ARBA00022448"/>
    </source>
</evidence>
<evidence type="ECO:0000256" key="6">
    <source>
        <dbReference type="ARBA" id="ARBA00022927"/>
    </source>
</evidence>
<keyword evidence="6" id="KW-0653">Protein transport</keyword>
<keyword evidence="2" id="KW-0813">Transport</keyword>
<evidence type="ECO:0000256" key="7">
    <source>
        <dbReference type="ARBA" id="ARBA00022989"/>
    </source>
</evidence>
<keyword evidence="3" id="KW-1003">Cell membrane</keyword>
<sequence>MPVSVMRLTNINKGIIKLLPQIVTLIILITAIPQLAKLTWRVVFPVSPEDISALPLTMPPAADPELKNVRPAFTLFGLAVKISPTPTDAASLNQVPVSSLKLRLAGLLASSNPARSIAIIEKGNQQVSLSTGDPLPGYDARIAAILPDRIIVNYQGRKEAILLFNDSRAPSPPPTAAGNRPS</sequence>
<dbReference type="NCBIfam" id="TIGR01713">
    <property type="entry name" value="typeII_sec_gspC"/>
    <property type="match status" value="1"/>
</dbReference>
<dbReference type="GO" id="GO:0015628">
    <property type="term" value="P:protein secretion by the type II secretion system"/>
    <property type="evidence" value="ECO:0007669"/>
    <property type="project" value="InterPro"/>
</dbReference>
<comment type="subcellular location">
    <subcellularLocation>
        <location evidence="1">Cell inner membrane</location>
    </subcellularLocation>
</comment>
<dbReference type="Gene3D" id="2.30.30.830">
    <property type="match status" value="1"/>
</dbReference>
<evidence type="ECO:0000313" key="11">
    <source>
        <dbReference type="Proteomes" id="UP000251088"/>
    </source>
</evidence>
<dbReference type="GO" id="GO:0005886">
    <property type="term" value="C:plasma membrane"/>
    <property type="evidence" value="ECO:0007669"/>
    <property type="project" value="UniProtKB-SubCell"/>
</dbReference>
<evidence type="ECO:0000259" key="9">
    <source>
        <dbReference type="Pfam" id="PF11356"/>
    </source>
</evidence>
<evidence type="ECO:0000256" key="3">
    <source>
        <dbReference type="ARBA" id="ARBA00022475"/>
    </source>
</evidence>
<keyword evidence="4" id="KW-0997">Cell inner membrane</keyword>
<protein>
    <submittedName>
        <fullName evidence="10">General secretion pathway protein C</fullName>
    </submittedName>
</protein>
<dbReference type="InterPro" id="IPR024961">
    <property type="entry name" value="T2SS_GspC_N"/>
</dbReference>
<organism evidence="10 11">
    <name type="scientific">Klebsiella pneumoniae</name>
    <dbReference type="NCBI Taxonomy" id="573"/>
    <lineage>
        <taxon>Bacteria</taxon>
        <taxon>Pseudomonadati</taxon>
        <taxon>Pseudomonadota</taxon>
        <taxon>Gammaproteobacteria</taxon>
        <taxon>Enterobacterales</taxon>
        <taxon>Enterobacteriaceae</taxon>
        <taxon>Klebsiella/Raoultella group</taxon>
        <taxon>Klebsiella</taxon>
        <taxon>Klebsiella pneumoniae complex</taxon>
    </lineage>
</organism>
<accession>A0A2X3EYW9</accession>
<evidence type="ECO:0000313" key="10">
    <source>
        <dbReference type="EMBL" id="SQC39155.1"/>
    </source>
</evidence>
<evidence type="ECO:0000256" key="5">
    <source>
        <dbReference type="ARBA" id="ARBA00022692"/>
    </source>
</evidence>
<dbReference type="GO" id="GO:0015627">
    <property type="term" value="C:type II protein secretion system complex"/>
    <property type="evidence" value="ECO:0007669"/>
    <property type="project" value="InterPro"/>
</dbReference>
<dbReference type="AlphaFoldDB" id="A0A2X3EYW9"/>
<keyword evidence="7" id="KW-1133">Transmembrane helix</keyword>
<feature type="domain" description="Type II secretion system protein GspC N-terminal" evidence="9">
    <location>
        <begin position="27"/>
        <end position="162"/>
    </location>
</feature>
<gene>
    <name evidence="10" type="primary">outC_1</name>
    <name evidence="10" type="ORF">NCTC9128_05283</name>
</gene>
<evidence type="ECO:0000256" key="4">
    <source>
        <dbReference type="ARBA" id="ARBA00022519"/>
    </source>
</evidence>
<dbReference type="Pfam" id="PF11356">
    <property type="entry name" value="T2SSC"/>
    <property type="match status" value="1"/>
</dbReference>
<evidence type="ECO:0000256" key="1">
    <source>
        <dbReference type="ARBA" id="ARBA00004533"/>
    </source>
</evidence>
<reference evidence="10 11" key="1">
    <citation type="submission" date="2018-06" db="EMBL/GenBank/DDBJ databases">
        <authorList>
            <consortium name="Pathogen Informatics"/>
            <person name="Doyle S."/>
        </authorList>
    </citation>
    <scope>NUCLEOTIDE SEQUENCE [LARGE SCALE GENOMIC DNA]</scope>
    <source>
        <strain evidence="10 11">NCTC9128</strain>
    </source>
</reference>
<keyword evidence="8" id="KW-0472">Membrane</keyword>